<dbReference type="PANTHER" id="PTHR11177">
    <property type="entry name" value="CHITINASE"/>
    <property type="match status" value="1"/>
</dbReference>
<keyword evidence="3 6" id="KW-0378">Hydrolase</keyword>
<dbReference type="OrthoDB" id="76388at2759"/>
<evidence type="ECO:0000256" key="3">
    <source>
        <dbReference type="ARBA" id="ARBA00022801"/>
    </source>
</evidence>
<protein>
    <submittedName>
        <fullName evidence="10">Acidic mammalian chitinase-like</fullName>
    </submittedName>
</protein>
<dbReference type="Gene3D" id="3.10.50.10">
    <property type="match status" value="1"/>
</dbReference>
<dbReference type="FunFam" id="3.10.50.10:FF:000003">
    <property type="entry name" value="Class V chitinase CHIT5b"/>
    <property type="match status" value="1"/>
</dbReference>
<evidence type="ECO:0000256" key="2">
    <source>
        <dbReference type="ARBA" id="ARBA00022729"/>
    </source>
</evidence>
<reference evidence="10" key="1">
    <citation type="submission" date="2025-08" db="UniProtKB">
        <authorList>
            <consortium name="RefSeq"/>
        </authorList>
    </citation>
    <scope>IDENTIFICATION</scope>
    <source>
        <tissue evidence="10">Leaf</tissue>
    </source>
</reference>
<feature type="chain" id="PRO_5026841085" evidence="7">
    <location>
        <begin position="25"/>
        <end position="426"/>
    </location>
</feature>
<evidence type="ECO:0000259" key="8">
    <source>
        <dbReference type="PROSITE" id="PS51910"/>
    </source>
</evidence>
<dbReference type="PROSITE" id="PS01095">
    <property type="entry name" value="GH18_1"/>
    <property type="match status" value="1"/>
</dbReference>
<dbReference type="GO" id="GO:0004568">
    <property type="term" value="F:chitinase activity"/>
    <property type="evidence" value="ECO:0007669"/>
    <property type="project" value="TreeGrafter"/>
</dbReference>
<dbReference type="PROSITE" id="PS51910">
    <property type="entry name" value="GH18_2"/>
    <property type="match status" value="1"/>
</dbReference>
<dbReference type="GO" id="GO:0005975">
    <property type="term" value="P:carbohydrate metabolic process"/>
    <property type="evidence" value="ECO:0007669"/>
    <property type="project" value="InterPro"/>
</dbReference>
<keyword evidence="9" id="KW-1185">Reference proteome</keyword>
<dbReference type="AlphaFoldDB" id="A0A6J0ZQY8"/>
<dbReference type="InterPro" id="IPR050314">
    <property type="entry name" value="Glycosyl_Hydrlase_18"/>
</dbReference>
<dbReference type="InterPro" id="IPR011583">
    <property type="entry name" value="Chitinase_II/V-like_cat"/>
</dbReference>
<dbReference type="Gene3D" id="3.20.20.80">
    <property type="entry name" value="Glycosidases"/>
    <property type="match status" value="1"/>
</dbReference>
<keyword evidence="4" id="KW-0325">Glycoprotein</keyword>
<evidence type="ECO:0000256" key="6">
    <source>
        <dbReference type="RuleBase" id="RU000489"/>
    </source>
</evidence>
<feature type="signal peptide" evidence="7">
    <location>
        <begin position="1"/>
        <end position="24"/>
    </location>
</feature>
<evidence type="ECO:0000256" key="4">
    <source>
        <dbReference type="ARBA" id="ARBA00023180"/>
    </source>
</evidence>
<dbReference type="SUPFAM" id="SSF54556">
    <property type="entry name" value="Chitinase insertion domain"/>
    <property type="match status" value="1"/>
</dbReference>
<dbReference type="Proteomes" id="UP000504621">
    <property type="component" value="Unplaced"/>
</dbReference>
<dbReference type="RefSeq" id="XP_021277213.1">
    <property type="nucleotide sequence ID" value="XM_021421538.1"/>
</dbReference>
<dbReference type="SMART" id="SM00636">
    <property type="entry name" value="Glyco_18"/>
    <property type="match status" value="1"/>
</dbReference>
<accession>A0A6J0ZQY8</accession>
<proteinExistence type="inferred from homology"/>
<gene>
    <name evidence="10" type="primary">LOC110411400</name>
</gene>
<dbReference type="GeneID" id="110411400"/>
<evidence type="ECO:0000313" key="10">
    <source>
        <dbReference type="RefSeq" id="XP_021277213.1"/>
    </source>
</evidence>
<sequence>MASLKPVTFFFLVMFCTFVKVSLATPANHSGPAPDFSTPSPPYSPVPVYAPGPSKPSYLPGPTPSPSSYPAVPTASPISRGIKAAYWPSFEDFPVSSIDTSYFTHIYYAFLLPEPNTFKLSITPSDQQKLSEFMDGLSAKTPPVRTILSIGGGGNDPDVFSRMASAKETRGVFINSTIEVARAYKFDGVDLDWEFPATVDDMANLALLLKEWRKELKTEAKTSGKPRLLLTSAVYYSSEFTNYGLPRSYPAHAMAKYLDWASPMCFDYHGKWDHFTGMHSALYDPSSNISSNYGIGSWIRAGLPPKNLVMGLASYGHTWKLQDPNVNGVGAPATGVGPGDEDGFFNYNAILMFNKENNATVKFDSTTVSYYSYTGDSWIGYDDLRSINRKVRFAMFKGLAGYFFWALGYDKDWALSRQASKAWEFW</sequence>
<evidence type="ECO:0000313" key="9">
    <source>
        <dbReference type="Proteomes" id="UP000504621"/>
    </source>
</evidence>
<name>A0A6J0ZQY8_9ROSI</name>
<feature type="domain" description="GH18" evidence="8">
    <location>
        <begin position="81"/>
        <end position="426"/>
    </location>
</feature>
<dbReference type="InterPro" id="IPR001223">
    <property type="entry name" value="Glyco_hydro18_cat"/>
</dbReference>
<evidence type="ECO:0000256" key="7">
    <source>
        <dbReference type="SAM" id="SignalP"/>
    </source>
</evidence>
<dbReference type="GO" id="GO:0008061">
    <property type="term" value="F:chitin binding"/>
    <property type="evidence" value="ECO:0007669"/>
    <property type="project" value="InterPro"/>
</dbReference>
<keyword evidence="2 7" id="KW-0732">Signal</keyword>
<dbReference type="InterPro" id="IPR017853">
    <property type="entry name" value="GH"/>
</dbReference>
<keyword evidence="5 6" id="KW-0326">Glycosidase</keyword>
<dbReference type="InterPro" id="IPR029070">
    <property type="entry name" value="Chitinase_insertion_sf"/>
</dbReference>
<dbReference type="Pfam" id="PF00704">
    <property type="entry name" value="Glyco_hydro_18"/>
    <property type="match status" value="1"/>
</dbReference>
<dbReference type="CDD" id="cd02879">
    <property type="entry name" value="GH18_plant_chitinase_class_V"/>
    <property type="match status" value="1"/>
</dbReference>
<dbReference type="GO" id="GO:0005576">
    <property type="term" value="C:extracellular region"/>
    <property type="evidence" value="ECO:0007669"/>
    <property type="project" value="TreeGrafter"/>
</dbReference>
<comment type="similarity">
    <text evidence="1">Belongs to the glycosyl hydrolase 18 family. Chitinase class V subfamily.</text>
</comment>
<dbReference type="GO" id="GO:0006032">
    <property type="term" value="P:chitin catabolic process"/>
    <property type="evidence" value="ECO:0007669"/>
    <property type="project" value="TreeGrafter"/>
</dbReference>
<dbReference type="InterPro" id="IPR001579">
    <property type="entry name" value="Glyco_hydro_18_chit_AS"/>
</dbReference>
<dbReference type="PANTHER" id="PTHR11177:SF317">
    <property type="entry name" value="CHITINASE 12-RELATED"/>
    <property type="match status" value="1"/>
</dbReference>
<evidence type="ECO:0000256" key="1">
    <source>
        <dbReference type="ARBA" id="ARBA00008682"/>
    </source>
</evidence>
<organism evidence="9 10">
    <name type="scientific">Herrania umbratica</name>
    <dbReference type="NCBI Taxonomy" id="108875"/>
    <lineage>
        <taxon>Eukaryota</taxon>
        <taxon>Viridiplantae</taxon>
        <taxon>Streptophyta</taxon>
        <taxon>Embryophyta</taxon>
        <taxon>Tracheophyta</taxon>
        <taxon>Spermatophyta</taxon>
        <taxon>Magnoliopsida</taxon>
        <taxon>eudicotyledons</taxon>
        <taxon>Gunneridae</taxon>
        <taxon>Pentapetalae</taxon>
        <taxon>rosids</taxon>
        <taxon>malvids</taxon>
        <taxon>Malvales</taxon>
        <taxon>Malvaceae</taxon>
        <taxon>Byttnerioideae</taxon>
        <taxon>Herrania</taxon>
    </lineage>
</organism>
<dbReference type="SUPFAM" id="SSF51445">
    <property type="entry name" value="(Trans)glycosidases"/>
    <property type="match status" value="1"/>
</dbReference>
<evidence type="ECO:0000256" key="5">
    <source>
        <dbReference type="ARBA" id="ARBA00023295"/>
    </source>
</evidence>